<dbReference type="RefSeq" id="WP_145078636.1">
    <property type="nucleotide sequence ID" value="NZ_CP036298.1"/>
</dbReference>
<feature type="compositionally biased region" description="Basic and acidic residues" evidence="1">
    <location>
        <begin position="166"/>
        <end position="199"/>
    </location>
</feature>
<feature type="compositionally biased region" description="Gly residues" evidence="1">
    <location>
        <begin position="100"/>
        <end position="110"/>
    </location>
</feature>
<dbReference type="PROSITE" id="PS50222">
    <property type="entry name" value="EF_HAND_2"/>
    <property type="match status" value="1"/>
</dbReference>
<feature type="signal peptide" evidence="2">
    <location>
        <begin position="1"/>
        <end position="22"/>
    </location>
</feature>
<proteinExistence type="predicted"/>
<evidence type="ECO:0000259" key="3">
    <source>
        <dbReference type="PROSITE" id="PS50222"/>
    </source>
</evidence>
<evidence type="ECO:0000313" key="5">
    <source>
        <dbReference type="Proteomes" id="UP000318017"/>
    </source>
</evidence>
<dbReference type="KEGG" id="ahel:Q31a_30000"/>
<name>A0A518G7X2_9BACT</name>
<accession>A0A518G7X2</accession>
<organism evidence="4 5">
    <name type="scientific">Aureliella helgolandensis</name>
    <dbReference type="NCBI Taxonomy" id="2527968"/>
    <lineage>
        <taxon>Bacteria</taxon>
        <taxon>Pseudomonadati</taxon>
        <taxon>Planctomycetota</taxon>
        <taxon>Planctomycetia</taxon>
        <taxon>Pirellulales</taxon>
        <taxon>Pirellulaceae</taxon>
        <taxon>Aureliella</taxon>
    </lineage>
</organism>
<sequence precursor="true">MQRTSYAIALTICGLAASTTMAQPPGGGRGLGGPGGPGGSPLEHMAQLFELADANKDGMLTKAELQSAMQAQAGRPMGRGGPGFQGPPPRASQDPLGAAGEYGGPRGPGSPGDEHGGPGGAPPRPGEILPSFVIDSLDLTEQQKARLAALQKTVDKKLASILTAEQKQELENHRPPQHGPGHETGPDAGRDSGRPQRPQ</sequence>
<dbReference type="SMART" id="SM00054">
    <property type="entry name" value="EFh"/>
    <property type="match status" value="1"/>
</dbReference>
<dbReference type="EMBL" id="CP036298">
    <property type="protein sequence ID" value="QDV24679.1"/>
    <property type="molecule type" value="Genomic_DNA"/>
</dbReference>
<feature type="domain" description="EF-hand" evidence="3">
    <location>
        <begin position="40"/>
        <end position="75"/>
    </location>
</feature>
<dbReference type="SUPFAM" id="SSF47473">
    <property type="entry name" value="EF-hand"/>
    <property type="match status" value="1"/>
</dbReference>
<dbReference type="GO" id="GO:0005509">
    <property type="term" value="F:calcium ion binding"/>
    <property type="evidence" value="ECO:0007669"/>
    <property type="project" value="InterPro"/>
</dbReference>
<feature type="region of interest" description="Disordered" evidence="1">
    <location>
        <begin position="163"/>
        <end position="199"/>
    </location>
</feature>
<dbReference type="InterPro" id="IPR002048">
    <property type="entry name" value="EF_hand_dom"/>
</dbReference>
<gene>
    <name evidence="4" type="ORF">Q31a_30000</name>
</gene>
<dbReference type="OrthoDB" id="290555at2"/>
<feature type="region of interest" description="Disordered" evidence="1">
    <location>
        <begin position="65"/>
        <end position="134"/>
    </location>
</feature>
<keyword evidence="5" id="KW-1185">Reference proteome</keyword>
<dbReference type="PROSITE" id="PS00018">
    <property type="entry name" value="EF_HAND_1"/>
    <property type="match status" value="1"/>
</dbReference>
<dbReference type="Proteomes" id="UP000318017">
    <property type="component" value="Chromosome"/>
</dbReference>
<evidence type="ECO:0000313" key="4">
    <source>
        <dbReference type="EMBL" id="QDV24679.1"/>
    </source>
</evidence>
<dbReference type="InterPro" id="IPR011992">
    <property type="entry name" value="EF-hand-dom_pair"/>
</dbReference>
<keyword evidence="2" id="KW-0732">Signal</keyword>
<dbReference type="Gene3D" id="1.10.238.10">
    <property type="entry name" value="EF-hand"/>
    <property type="match status" value="1"/>
</dbReference>
<evidence type="ECO:0000256" key="2">
    <source>
        <dbReference type="SAM" id="SignalP"/>
    </source>
</evidence>
<dbReference type="InterPro" id="IPR018247">
    <property type="entry name" value="EF_Hand_1_Ca_BS"/>
</dbReference>
<feature type="region of interest" description="Disordered" evidence="1">
    <location>
        <begin position="24"/>
        <end position="43"/>
    </location>
</feature>
<evidence type="ECO:0000256" key="1">
    <source>
        <dbReference type="SAM" id="MobiDB-lite"/>
    </source>
</evidence>
<reference evidence="4 5" key="1">
    <citation type="submission" date="2019-02" db="EMBL/GenBank/DDBJ databases">
        <title>Deep-cultivation of Planctomycetes and their phenomic and genomic characterization uncovers novel biology.</title>
        <authorList>
            <person name="Wiegand S."/>
            <person name="Jogler M."/>
            <person name="Boedeker C."/>
            <person name="Pinto D."/>
            <person name="Vollmers J."/>
            <person name="Rivas-Marin E."/>
            <person name="Kohn T."/>
            <person name="Peeters S.H."/>
            <person name="Heuer A."/>
            <person name="Rast P."/>
            <person name="Oberbeckmann S."/>
            <person name="Bunk B."/>
            <person name="Jeske O."/>
            <person name="Meyerdierks A."/>
            <person name="Storesund J.E."/>
            <person name="Kallscheuer N."/>
            <person name="Luecker S."/>
            <person name="Lage O.M."/>
            <person name="Pohl T."/>
            <person name="Merkel B.J."/>
            <person name="Hornburger P."/>
            <person name="Mueller R.-W."/>
            <person name="Bruemmer F."/>
            <person name="Labrenz M."/>
            <person name="Spormann A.M."/>
            <person name="Op den Camp H."/>
            <person name="Overmann J."/>
            <person name="Amann R."/>
            <person name="Jetten M.S.M."/>
            <person name="Mascher T."/>
            <person name="Medema M.H."/>
            <person name="Devos D.P."/>
            <person name="Kaster A.-K."/>
            <person name="Ovreas L."/>
            <person name="Rohde M."/>
            <person name="Galperin M.Y."/>
            <person name="Jogler C."/>
        </authorList>
    </citation>
    <scope>NUCLEOTIDE SEQUENCE [LARGE SCALE GENOMIC DNA]</scope>
    <source>
        <strain evidence="4 5">Q31a</strain>
    </source>
</reference>
<feature type="chain" id="PRO_5021723331" description="EF-hand domain-containing protein" evidence="2">
    <location>
        <begin position="23"/>
        <end position="199"/>
    </location>
</feature>
<feature type="compositionally biased region" description="Gly residues" evidence="1">
    <location>
        <begin position="25"/>
        <end position="39"/>
    </location>
</feature>
<protein>
    <recommendedName>
        <fullName evidence="3">EF-hand domain-containing protein</fullName>
    </recommendedName>
</protein>
<dbReference type="AlphaFoldDB" id="A0A518G7X2"/>